<gene>
    <name evidence="6" type="ORF">ANCCEY_13726</name>
</gene>
<dbReference type="EMBL" id="KE125753">
    <property type="protein sequence ID" value="EPB67184.1"/>
    <property type="molecule type" value="Genomic_DNA"/>
</dbReference>
<feature type="transmembrane region" description="Helical" evidence="5">
    <location>
        <begin position="103"/>
        <end position="125"/>
    </location>
</feature>
<feature type="transmembrane region" description="Helical" evidence="5">
    <location>
        <begin position="37"/>
        <end position="55"/>
    </location>
</feature>
<dbReference type="PANTHER" id="PTHR31357">
    <property type="entry name" value="SERPENTINE RECEPTOR CLASS ALPHA-10"/>
    <property type="match status" value="1"/>
</dbReference>
<dbReference type="InterPro" id="IPR000344">
    <property type="entry name" value="7TM_GPCR_serpentine_rcpt_Sra"/>
</dbReference>
<organism evidence="6 7">
    <name type="scientific">Ancylostoma ceylanicum</name>
    <dbReference type="NCBI Taxonomy" id="53326"/>
    <lineage>
        <taxon>Eukaryota</taxon>
        <taxon>Metazoa</taxon>
        <taxon>Ecdysozoa</taxon>
        <taxon>Nematoda</taxon>
        <taxon>Chromadorea</taxon>
        <taxon>Rhabditida</taxon>
        <taxon>Rhabditina</taxon>
        <taxon>Rhabditomorpha</taxon>
        <taxon>Strongyloidea</taxon>
        <taxon>Ancylostomatidae</taxon>
        <taxon>Ancylostomatinae</taxon>
        <taxon>Ancylostoma</taxon>
    </lineage>
</organism>
<feature type="transmembrane region" description="Helical" evidence="5">
    <location>
        <begin position="194"/>
        <end position="213"/>
    </location>
</feature>
<evidence type="ECO:0000256" key="4">
    <source>
        <dbReference type="ARBA" id="ARBA00023136"/>
    </source>
</evidence>
<evidence type="ECO:0000256" key="3">
    <source>
        <dbReference type="ARBA" id="ARBA00022989"/>
    </source>
</evidence>
<evidence type="ECO:0000313" key="6">
    <source>
        <dbReference type="EMBL" id="EPB67184.1"/>
    </source>
</evidence>
<dbReference type="GO" id="GO:0004984">
    <property type="term" value="F:olfactory receptor activity"/>
    <property type="evidence" value="ECO:0007669"/>
    <property type="project" value="TreeGrafter"/>
</dbReference>
<evidence type="ECO:0000313" key="7">
    <source>
        <dbReference type="Proteomes" id="UP000054495"/>
    </source>
</evidence>
<dbReference type="Pfam" id="PF02117">
    <property type="entry name" value="7TM_GPCR_Sra"/>
    <property type="match status" value="1"/>
</dbReference>
<feature type="transmembrane region" description="Helical" evidence="5">
    <location>
        <begin position="154"/>
        <end position="174"/>
    </location>
</feature>
<keyword evidence="2 5" id="KW-0812">Transmembrane</keyword>
<sequence>MTFCPYDNVTDVPERLETSCCLDYATSTDKFYRAAQALHVVTGVLGVFFSVLYIVKYSTKHLLPHNTRVPLTVGIVMFMYRRTDPSEMLLSCLNVPLSSMMDVSITTAVLLPINILCLIMSILLFQTHQKSIKKSRFNVTRHFKASMNRDAMSFLRSTSATQAIIILIYQVVVLTVRMTSHRTPRILNKTLATLAYLFSWYCVLVPVVMIYAVKRHLAERQRKIDTVMREQVVAEERSDYYFKLLKNQWEEEMEGRT</sequence>
<dbReference type="InterPro" id="IPR051080">
    <property type="entry name" value="Nematode_rcpt-like_serp_alpha"/>
</dbReference>
<keyword evidence="4 5" id="KW-0472">Membrane</keyword>
<protein>
    <submittedName>
        <fullName evidence="6">Integral membrane protein, C.elegans Sra family</fullName>
    </submittedName>
</protein>
<reference evidence="6 7" key="1">
    <citation type="submission" date="2013-05" db="EMBL/GenBank/DDBJ databases">
        <title>Draft genome of the parasitic nematode Anyclostoma ceylanicum.</title>
        <authorList>
            <person name="Mitreva M."/>
        </authorList>
    </citation>
    <scope>NUCLEOTIDE SEQUENCE [LARGE SCALE GENOMIC DNA]</scope>
</reference>
<comment type="subcellular location">
    <subcellularLocation>
        <location evidence="1">Membrane</location>
        <topology evidence="1">Multi-pass membrane protein</topology>
    </subcellularLocation>
</comment>
<name>A0A0D6L6V6_9BILA</name>
<keyword evidence="7" id="KW-1185">Reference proteome</keyword>
<evidence type="ECO:0000256" key="2">
    <source>
        <dbReference type="ARBA" id="ARBA00022692"/>
    </source>
</evidence>
<accession>A0A0D6L6V6</accession>
<proteinExistence type="predicted"/>
<evidence type="ECO:0000256" key="1">
    <source>
        <dbReference type="ARBA" id="ARBA00004141"/>
    </source>
</evidence>
<evidence type="ECO:0000256" key="5">
    <source>
        <dbReference type="SAM" id="Phobius"/>
    </source>
</evidence>
<dbReference type="AlphaFoldDB" id="A0A0D6L6V6"/>
<dbReference type="Proteomes" id="UP000054495">
    <property type="component" value="Unassembled WGS sequence"/>
</dbReference>
<dbReference type="PANTHER" id="PTHR31357:SF6">
    <property type="entry name" value="G_PROTEIN_RECEP_F1_2 DOMAIN-CONTAINING PROTEIN"/>
    <property type="match status" value="1"/>
</dbReference>
<keyword evidence="3 5" id="KW-1133">Transmembrane helix</keyword>
<dbReference type="GO" id="GO:0004930">
    <property type="term" value="F:G protein-coupled receptor activity"/>
    <property type="evidence" value="ECO:0007669"/>
    <property type="project" value="InterPro"/>
</dbReference>
<dbReference type="GO" id="GO:0016020">
    <property type="term" value="C:membrane"/>
    <property type="evidence" value="ECO:0007669"/>
    <property type="project" value="UniProtKB-SubCell"/>
</dbReference>